<dbReference type="EMBL" id="JBHSGN010000080">
    <property type="protein sequence ID" value="MFC4674803.1"/>
    <property type="molecule type" value="Genomic_DNA"/>
</dbReference>
<comment type="caution">
    <text evidence="1">The sequence shown here is derived from an EMBL/GenBank/DDBJ whole genome shotgun (WGS) entry which is preliminary data.</text>
</comment>
<sequence>MAKYSEELVEKVVFLLEEEFYTTTQICKALGFSRQAFYSWMDSKPEFRKEIEDATHRRDEALMTMVHVSLKKKLEGYMTVEEKDVYVPDVNNPGELVFKSKVITKKECAPDLRTIKMLLERNDKKSLSRLPVKKEVEHVSEDSRVVLEEVIGDGVNAEMPRPHTDRIEASKIDVILSDGLICSKRKSAGDITASLVSKLAKERRCTKSKRMATRNIKKHVRFVKF</sequence>
<dbReference type="Gene3D" id="1.10.10.60">
    <property type="entry name" value="Homeodomain-like"/>
    <property type="match status" value="1"/>
</dbReference>
<organism evidence="1 2">
    <name type="scientific">Dysgonomonas termitidis</name>
    <dbReference type="NCBI Taxonomy" id="1516126"/>
    <lineage>
        <taxon>Bacteria</taxon>
        <taxon>Pseudomonadati</taxon>
        <taxon>Bacteroidota</taxon>
        <taxon>Bacteroidia</taxon>
        <taxon>Bacteroidales</taxon>
        <taxon>Dysgonomonadaceae</taxon>
        <taxon>Dysgonomonas</taxon>
    </lineage>
</organism>
<keyword evidence="2" id="KW-1185">Reference proteome</keyword>
<reference evidence="2" key="1">
    <citation type="journal article" date="2019" name="Int. J. Syst. Evol. Microbiol.">
        <title>The Global Catalogue of Microorganisms (GCM) 10K type strain sequencing project: providing services to taxonomists for standard genome sequencing and annotation.</title>
        <authorList>
            <consortium name="The Broad Institute Genomics Platform"/>
            <consortium name="The Broad Institute Genome Sequencing Center for Infectious Disease"/>
            <person name="Wu L."/>
            <person name="Ma J."/>
        </authorList>
    </citation>
    <scope>NUCLEOTIDE SEQUENCE [LARGE SCALE GENOMIC DNA]</scope>
    <source>
        <strain evidence="2">CCUG 66188</strain>
    </source>
</reference>
<evidence type="ECO:0000313" key="1">
    <source>
        <dbReference type="EMBL" id="MFC4674803.1"/>
    </source>
</evidence>
<dbReference type="RefSeq" id="WP_379997441.1">
    <property type="nucleotide sequence ID" value="NZ_JBHSGN010000080.1"/>
</dbReference>
<protein>
    <recommendedName>
        <fullName evidence="3">Homeodomain phBC6A51-type domain-containing protein</fullName>
    </recommendedName>
</protein>
<proteinExistence type="predicted"/>
<gene>
    <name evidence="1" type="ORF">ACFO6W_13955</name>
</gene>
<evidence type="ECO:0008006" key="3">
    <source>
        <dbReference type="Google" id="ProtNLM"/>
    </source>
</evidence>
<name>A0ABV9KXQ3_9BACT</name>
<accession>A0ABV9KXQ3</accession>
<dbReference type="Proteomes" id="UP001596023">
    <property type="component" value="Unassembled WGS sequence"/>
</dbReference>
<evidence type="ECO:0000313" key="2">
    <source>
        <dbReference type="Proteomes" id="UP001596023"/>
    </source>
</evidence>